<dbReference type="InterPro" id="IPR011060">
    <property type="entry name" value="RibuloseP-bd_barrel"/>
</dbReference>
<dbReference type="GO" id="GO:0005829">
    <property type="term" value="C:cytosol"/>
    <property type="evidence" value="ECO:0007669"/>
    <property type="project" value="TreeGrafter"/>
</dbReference>
<feature type="active site" description="Proton acceptor" evidence="8">
    <location>
        <position position="37"/>
    </location>
</feature>
<evidence type="ECO:0000256" key="3">
    <source>
        <dbReference type="ARBA" id="ARBA00022605"/>
    </source>
</evidence>
<feature type="active site" description="Proton acceptor" evidence="8">
    <location>
        <position position="48"/>
    </location>
</feature>
<evidence type="ECO:0000256" key="8">
    <source>
        <dbReference type="HAMAP-Rule" id="MF_00131"/>
    </source>
</evidence>
<dbReference type="PANTHER" id="PTHR43406:SF1">
    <property type="entry name" value="TRYPTOPHAN SYNTHASE ALPHA CHAIN, CHLOROPLASTIC"/>
    <property type="match status" value="1"/>
</dbReference>
<dbReference type="PANTHER" id="PTHR43406">
    <property type="entry name" value="TRYPTOPHAN SYNTHASE, ALPHA CHAIN"/>
    <property type="match status" value="1"/>
</dbReference>
<dbReference type="UniPathway" id="UPA00035">
    <property type="reaction ID" value="UER00044"/>
</dbReference>
<comment type="subunit">
    <text evidence="2 8">Tetramer of two alpha and two beta chains.</text>
</comment>
<dbReference type="CDD" id="cd04724">
    <property type="entry name" value="Tryptophan_synthase_alpha"/>
    <property type="match status" value="1"/>
</dbReference>
<organism evidence="10 11">
    <name type="scientific">Candidatus Gottesmanbacteria bacterium RBG_16_38_7b</name>
    <dbReference type="NCBI Taxonomy" id="1798372"/>
    <lineage>
        <taxon>Bacteria</taxon>
        <taxon>Candidatus Gottesmaniibacteriota</taxon>
    </lineage>
</organism>
<dbReference type="HAMAP" id="MF_00131">
    <property type="entry name" value="Trp_synth_alpha"/>
    <property type="match status" value="1"/>
</dbReference>
<evidence type="ECO:0000256" key="2">
    <source>
        <dbReference type="ARBA" id="ARBA00011270"/>
    </source>
</evidence>
<protein>
    <recommendedName>
        <fullName evidence="8">Tryptophan synthase alpha chain</fullName>
        <ecNumber evidence="8">4.2.1.20</ecNumber>
    </recommendedName>
</protein>
<evidence type="ECO:0000313" key="10">
    <source>
        <dbReference type="EMBL" id="OGF98698.1"/>
    </source>
</evidence>
<keyword evidence="4 8" id="KW-0822">Tryptophan biosynthesis</keyword>
<proteinExistence type="inferred from homology"/>
<dbReference type="SUPFAM" id="SSF51366">
    <property type="entry name" value="Ribulose-phoshate binding barrel"/>
    <property type="match status" value="1"/>
</dbReference>
<dbReference type="Proteomes" id="UP000177396">
    <property type="component" value="Unassembled WGS sequence"/>
</dbReference>
<comment type="function">
    <text evidence="8">The alpha subunit is responsible for the aldol cleavage of indoleglycerol phosphate to indole and glyceraldehyde 3-phosphate.</text>
</comment>
<dbReference type="InterPro" id="IPR002028">
    <property type="entry name" value="Trp_synthase_suA"/>
</dbReference>
<evidence type="ECO:0000256" key="6">
    <source>
        <dbReference type="ARBA" id="ARBA00023239"/>
    </source>
</evidence>
<keyword evidence="5 8" id="KW-0057">Aromatic amino acid biosynthesis</keyword>
<dbReference type="EMBL" id="MFJB01000090">
    <property type="protein sequence ID" value="OGF98698.1"/>
    <property type="molecule type" value="Genomic_DNA"/>
</dbReference>
<evidence type="ECO:0000256" key="9">
    <source>
        <dbReference type="RuleBase" id="RU003662"/>
    </source>
</evidence>
<keyword evidence="3 8" id="KW-0028">Amino-acid biosynthesis</keyword>
<dbReference type="Pfam" id="PF00290">
    <property type="entry name" value="Trp_syntA"/>
    <property type="match status" value="1"/>
</dbReference>
<dbReference type="GO" id="GO:0004834">
    <property type="term" value="F:tryptophan synthase activity"/>
    <property type="evidence" value="ECO:0007669"/>
    <property type="project" value="UniProtKB-UniRule"/>
</dbReference>
<evidence type="ECO:0000313" key="11">
    <source>
        <dbReference type="Proteomes" id="UP000177396"/>
    </source>
</evidence>
<dbReference type="NCBIfam" id="TIGR00262">
    <property type="entry name" value="trpA"/>
    <property type="match status" value="1"/>
</dbReference>
<comment type="caution">
    <text evidence="10">The sequence shown here is derived from an EMBL/GenBank/DDBJ whole genome shotgun (WGS) entry which is preliminary data.</text>
</comment>
<comment type="catalytic activity">
    <reaction evidence="7 8">
        <text>(1S,2R)-1-C-(indol-3-yl)glycerol 3-phosphate + L-serine = D-glyceraldehyde 3-phosphate + L-tryptophan + H2O</text>
        <dbReference type="Rhea" id="RHEA:10532"/>
        <dbReference type="ChEBI" id="CHEBI:15377"/>
        <dbReference type="ChEBI" id="CHEBI:33384"/>
        <dbReference type="ChEBI" id="CHEBI:57912"/>
        <dbReference type="ChEBI" id="CHEBI:58866"/>
        <dbReference type="ChEBI" id="CHEBI:59776"/>
        <dbReference type="EC" id="4.2.1.20"/>
    </reaction>
</comment>
<keyword evidence="6 8" id="KW-0456">Lyase</keyword>
<evidence type="ECO:0000256" key="7">
    <source>
        <dbReference type="ARBA" id="ARBA00049047"/>
    </source>
</evidence>
<dbReference type="EC" id="4.2.1.20" evidence="8"/>
<evidence type="ECO:0000256" key="4">
    <source>
        <dbReference type="ARBA" id="ARBA00022822"/>
    </source>
</evidence>
<evidence type="ECO:0000256" key="5">
    <source>
        <dbReference type="ARBA" id="ARBA00023141"/>
    </source>
</evidence>
<evidence type="ECO:0000256" key="1">
    <source>
        <dbReference type="ARBA" id="ARBA00004733"/>
    </source>
</evidence>
<reference evidence="10 11" key="1">
    <citation type="journal article" date="2016" name="Nat. Commun.">
        <title>Thousands of microbial genomes shed light on interconnected biogeochemical processes in an aquifer system.</title>
        <authorList>
            <person name="Anantharaman K."/>
            <person name="Brown C.T."/>
            <person name="Hug L.A."/>
            <person name="Sharon I."/>
            <person name="Castelle C.J."/>
            <person name="Probst A.J."/>
            <person name="Thomas B.C."/>
            <person name="Singh A."/>
            <person name="Wilkins M.J."/>
            <person name="Karaoz U."/>
            <person name="Brodie E.L."/>
            <person name="Williams K.H."/>
            <person name="Hubbard S.S."/>
            <person name="Banfield J.F."/>
        </authorList>
    </citation>
    <scope>NUCLEOTIDE SEQUENCE [LARGE SCALE GENOMIC DNA]</scope>
</reference>
<sequence length="256" mass="28698">MNIKKILMTHFYYGDVSPEFSEDLAMRLISSGSDILEIGIPYSDPVCDGPVFQKSCRQALENGITPMTVLAGIKKIREKTIKPIYLTSYFGPVFKLGVERFLKMADDTGVNGLIIPDLPLEEQENFSDIFNKYNLSIIQFATVYSDQGRLEKIINKSNDFIYGISHSGVTGDRGNEREIQDLIVKIKNLTEKKIYCGFGIKTAMDAKKIIDLGADGVIVGSAIAEIYQNSKDPQKSLEEIEDLVRNIQKKVKLIIM</sequence>
<gene>
    <name evidence="8" type="primary">trpA</name>
    <name evidence="10" type="ORF">A2153_01430</name>
</gene>
<name>A0A1F5YET5_9BACT</name>
<dbReference type="Gene3D" id="3.20.20.70">
    <property type="entry name" value="Aldolase class I"/>
    <property type="match status" value="1"/>
</dbReference>
<comment type="pathway">
    <text evidence="1 8">Amino-acid biosynthesis; L-tryptophan biosynthesis; L-tryptophan from chorismate: step 5/5.</text>
</comment>
<comment type="similarity">
    <text evidence="8 9">Belongs to the TrpA family.</text>
</comment>
<accession>A0A1F5YET5</accession>
<dbReference type="InterPro" id="IPR013785">
    <property type="entry name" value="Aldolase_TIM"/>
</dbReference>
<dbReference type="AlphaFoldDB" id="A0A1F5YET5"/>